<keyword evidence="6 8" id="KW-0472">Membrane</keyword>
<keyword evidence="4 8" id="KW-0812">Transmembrane</keyword>
<evidence type="ECO:0000256" key="1">
    <source>
        <dbReference type="ARBA" id="ARBA00004571"/>
    </source>
</evidence>
<feature type="signal peptide" evidence="9">
    <location>
        <begin position="1"/>
        <end position="21"/>
    </location>
</feature>
<comment type="caution">
    <text evidence="11">The sequence shown here is derived from an EMBL/GenBank/DDBJ whole genome shotgun (WGS) entry which is preliminary data.</text>
</comment>
<accession>A0A937F1Y2</accession>
<dbReference type="PROSITE" id="PS52016">
    <property type="entry name" value="TONB_DEPENDENT_REC_3"/>
    <property type="match status" value="1"/>
</dbReference>
<dbReference type="Gene3D" id="2.40.170.20">
    <property type="entry name" value="TonB-dependent receptor, beta-barrel domain"/>
    <property type="match status" value="1"/>
</dbReference>
<gene>
    <name evidence="11" type="ORF">JL102_01545</name>
</gene>
<dbReference type="InterPro" id="IPR000531">
    <property type="entry name" value="Beta-barrel_TonB"/>
</dbReference>
<evidence type="ECO:0000256" key="7">
    <source>
        <dbReference type="ARBA" id="ARBA00023237"/>
    </source>
</evidence>
<dbReference type="InterPro" id="IPR037066">
    <property type="entry name" value="Plug_dom_sf"/>
</dbReference>
<keyword evidence="12" id="KW-1185">Reference proteome</keyword>
<evidence type="ECO:0000256" key="3">
    <source>
        <dbReference type="ARBA" id="ARBA00022452"/>
    </source>
</evidence>
<name>A0A937F1Y2_9BACT</name>
<feature type="chain" id="PRO_5037313501" evidence="9">
    <location>
        <begin position="22"/>
        <end position="886"/>
    </location>
</feature>
<evidence type="ECO:0000256" key="6">
    <source>
        <dbReference type="ARBA" id="ARBA00023136"/>
    </source>
</evidence>
<dbReference type="SUPFAM" id="SSF56935">
    <property type="entry name" value="Porins"/>
    <property type="match status" value="1"/>
</dbReference>
<dbReference type="SUPFAM" id="SSF49464">
    <property type="entry name" value="Carboxypeptidase regulatory domain-like"/>
    <property type="match status" value="1"/>
</dbReference>
<dbReference type="InterPro" id="IPR008969">
    <property type="entry name" value="CarboxyPept-like_regulatory"/>
</dbReference>
<keyword evidence="2 8" id="KW-0813">Transport</keyword>
<protein>
    <submittedName>
        <fullName evidence="11">TonB-dependent receptor</fullName>
    </submittedName>
</protein>
<keyword evidence="11" id="KW-0675">Receptor</keyword>
<evidence type="ECO:0000256" key="4">
    <source>
        <dbReference type="ARBA" id="ARBA00022692"/>
    </source>
</evidence>
<evidence type="ECO:0000313" key="11">
    <source>
        <dbReference type="EMBL" id="MBL3654797.1"/>
    </source>
</evidence>
<proteinExistence type="inferred from homology"/>
<feature type="domain" description="TonB-dependent receptor-like beta-barrel" evidence="10">
    <location>
        <begin position="386"/>
        <end position="830"/>
    </location>
</feature>
<dbReference type="Gene3D" id="2.170.130.10">
    <property type="entry name" value="TonB-dependent receptor, plug domain"/>
    <property type="match status" value="1"/>
</dbReference>
<organism evidence="11 12">
    <name type="scientific">Fulvivirga sediminis</name>
    <dbReference type="NCBI Taxonomy" id="2803949"/>
    <lineage>
        <taxon>Bacteria</taxon>
        <taxon>Pseudomonadati</taxon>
        <taxon>Bacteroidota</taxon>
        <taxon>Cytophagia</taxon>
        <taxon>Cytophagales</taxon>
        <taxon>Fulvivirgaceae</taxon>
        <taxon>Fulvivirga</taxon>
    </lineage>
</organism>
<dbReference type="InterPro" id="IPR039426">
    <property type="entry name" value="TonB-dep_rcpt-like"/>
</dbReference>
<evidence type="ECO:0000313" key="12">
    <source>
        <dbReference type="Proteomes" id="UP000659388"/>
    </source>
</evidence>
<sequence length="886" mass="99837">MYSIKITLLGSFVFILSSSYAQDLKSVFIDKDANGKVLSELLYNLEDDYNIDFIFNEEMIMPYTVQEVNGRIRIVDYLEYYLVLYKVLTYGDHVAVIVPKSESPGFVKEGVNLYVVSNESFIGNLVDGSNSQSVIGAQVYLNKDSNTGTLTGADGSFEVDNLSSTYNIVNVKYVGYEGLSLVIAQSKVYGQNEEIKIEIFPESKELEGVVISARKEDANFQSKITGIESMGIETLKTLPTFLGEVDPIRGITTLPGVSTTGELSSGFNVRGGEIGQNLIMQDQAIMYNPSHMFGFFSGFNPDMVSDIALYKGGGPANLGGRLSSILDVKLKNGSLDHYAISGGIGLISSRLNVEGPIGSKVSFMVGGRLSYSNWLLHANDDIQLKQSSANFNDITAKLLYNISKKDIVSLTAYRSYDDFKLASDSTFSWESQNLAINWDHNFNDRLASNFSLSYSSYLSEVNNPSPVDGFSYYNGINDVKLGYAADWEQNQDVTYKVGLEFLYNDIEPGKLETHGEQVSIEPSNMHNQYSLESAFFAQGDWSISEEFSIVAGIRYSHFSRLGKDVIYDFDYDRIESRYPTIQDSTLYDSGEKIISYHGWEPRISLRYLMNSSSSWKLSYYRSYQYLHLVSNTTATTPQDYWINSGPSLKPERGDQFSVGFFKNFDTNNYELSAEVFYKTTKNAIDYIDGADLTLNPSLEEGMARGEAKAYGLEMMIKKKSGKINGWISYTYSRSKRKFNDDSRGEQYVINNGDYYPSAYDQPHNASLVLNYRTGLRGVLSLNFNYSTGRPITIPISKFSYDGYLAVLNYSNRNEYRIPDYHRLDLSYTLKDRKYKGRKVTGEWVFSLYNLYGRKNAYSITFDQYGKATKTSILGSIFPSISYNFKI</sequence>
<comment type="subcellular location">
    <subcellularLocation>
        <location evidence="1 8">Cell outer membrane</location>
        <topology evidence="1 8">Multi-pass membrane protein</topology>
    </subcellularLocation>
</comment>
<keyword evidence="9" id="KW-0732">Signal</keyword>
<evidence type="ECO:0000259" key="10">
    <source>
        <dbReference type="Pfam" id="PF00593"/>
    </source>
</evidence>
<dbReference type="EMBL" id="JAESIY010000001">
    <property type="protein sequence ID" value="MBL3654797.1"/>
    <property type="molecule type" value="Genomic_DNA"/>
</dbReference>
<evidence type="ECO:0000256" key="9">
    <source>
        <dbReference type="SAM" id="SignalP"/>
    </source>
</evidence>
<dbReference type="InterPro" id="IPR036942">
    <property type="entry name" value="Beta-barrel_TonB_sf"/>
</dbReference>
<dbReference type="Pfam" id="PF00593">
    <property type="entry name" value="TonB_dep_Rec_b-barrel"/>
    <property type="match status" value="1"/>
</dbReference>
<keyword evidence="5" id="KW-0798">TonB box</keyword>
<dbReference type="Proteomes" id="UP000659388">
    <property type="component" value="Unassembled WGS sequence"/>
</dbReference>
<dbReference type="Pfam" id="PF13715">
    <property type="entry name" value="CarbopepD_reg_2"/>
    <property type="match status" value="1"/>
</dbReference>
<dbReference type="AlphaFoldDB" id="A0A937F1Y2"/>
<dbReference type="GO" id="GO:0009279">
    <property type="term" value="C:cell outer membrane"/>
    <property type="evidence" value="ECO:0007669"/>
    <property type="project" value="UniProtKB-SubCell"/>
</dbReference>
<evidence type="ECO:0000256" key="5">
    <source>
        <dbReference type="ARBA" id="ARBA00023077"/>
    </source>
</evidence>
<keyword evidence="7 8" id="KW-0998">Cell outer membrane</keyword>
<evidence type="ECO:0000256" key="8">
    <source>
        <dbReference type="PROSITE-ProRule" id="PRU01360"/>
    </source>
</evidence>
<comment type="similarity">
    <text evidence="8">Belongs to the TonB-dependent receptor family.</text>
</comment>
<dbReference type="RefSeq" id="WP_202241920.1">
    <property type="nucleotide sequence ID" value="NZ_JAESIY010000001.1"/>
</dbReference>
<keyword evidence="3 8" id="KW-1134">Transmembrane beta strand</keyword>
<reference evidence="11" key="1">
    <citation type="submission" date="2021-01" db="EMBL/GenBank/DDBJ databases">
        <title>Fulvivirga kasyanovii gen. nov., sp nov., a novel member of the phylum Bacteroidetes isolated from seawater in a mussel farm.</title>
        <authorList>
            <person name="Zhao L.-H."/>
            <person name="Wang Z.-J."/>
        </authorList>
    </citation>
    <scope>NUCLEOTIDE SEQUENCE</scope>
    <source>
        <strain evidence="11">2943</strain>
    </source>
</reference>
<evidence type="ECO:0000256" key="2">
    <source>
        <dbReference type="ARBA" id="ARBA00022448"/>
    </source>
</evidence>